<name>A0ABW9R7C3_9GAMM</name>
<dbReference type="Pfam" id="PF00126">
    <property type="entry name" value="HTH_1"/>
    <property type="match status" value="1"/>
</dbReference>
<dbReference type="Gene3D" id="1.10.10.10">
    <property type="entry name" value="Winged helix-like DNA-binding domain superfamily/Winged helix DNA-binding domain"/>
    <property type="match status" value="1"/>
</dbReference>
<evidence type="ECO:0000313" key="6">
    <source>
        <dbReference type="EMBL" id="MTD25857.1"/>
    </source>
</evidence>
<evidence type="ECO:0000256" key="4">
    <source>
        <dbReference type="ARBA" id="ARBA00023163"/>
    </source>
</evidence>
<dbReference type="CDD" id="cd08460">
    <property type="entry name" value="PBP2_DntR_like_1"/>
    <property type="match status" value="1"/>
</dbReference>
<dbReference type="SUPFAM" id="SSF53850">
    <property type="entry name" value="Periplasmic binding protein-like II"/>
    <property type="match status" value="1"/>
</dbReference>
<organism evidence="6 7">
    <name type="scientific">Erwinia sorbitola</name>
    <dbReference type="NCBI Taxonomy" id="2681984"/>
    <lineage>
        <taxon>Bacteria</taxon>
        <taxon>Pseudomonadati</taxon>
        <taxon>Pseudomonadota</taxon>
        <taxon>Gammaproteobacteria</taxon>
        <taxon>Enterobacterales</taxon>
        <taxon>Erwiniaceae</taxon>
        <taxon>Erwinia</taxon>
    </lineage>
</organism>
<protein>
    <submittedName>
        <fullName evidence="6">LysR family transcriptional regulator</fullName>
    </submittedName>
</protein>
<keyword evidence="4" id="KW-0804">Transcription</keyword>
<comment type="caution">
    <text evidence="6">The sequence shown here is derived from an EMBL/GenBank/DDBJ whole genome shotgun (WGS) entry which is preliminary data.</text>
</comment>
<dbReference type="InterPro" id="IPR036390">
    <property type="entry name" value="WH_DNA-bd_sf"/>
</dbReference>
<dbReference type="SUPFAM" id="SSF46785">
    <property type="entry name" value="Winged helix' DNA-binding domain"/>
    <property type="match status" value="1"/>
</dbReference>
<gene>
    <name evidence="6" type="ORF">GK011_02730</name>
</gene>
<evidence type="ECO:0000256" key="3">
    <source>
        <dbReference type="ARBA" id="ARBA00023125"/>
    </source>
</evidence>
<dbReference type="PANTHER" id="PTHR30118">
    <property type="entry name" value="HTH-TYPE TRANSCRIPTIONAL REGULATOR LEUO-RELATED"/>
    <property type="match status" value="1"/>
</dbReference>
<proteinExistence type="inferred from homology"/>
<dbReference type="EMBL" id="WLZX01000001">
    <property type="protein sequence ID" value="MTD25857.1"/>
    <property type="molecule type" value="Genomic_DNA"/>
</dbReference>
<accession>A0ABW9R7C3</accession>
<dbReference type="InterPro" id="IPR036388">
    <property type="entry name" value="WH-like_DNA-bd_sf"/>
</dbReference>
<reference evidence="6 7" key="1">
    <citation type="submission" date="2019-11" db="EMBL/GenBank/DDBJ databases">
        <title>Erwinia sp. nov., isolated from feces of birds in Tibet plateau of China.</title>
        <authorList>
            <person name="Ge Y."/>
        </authorList>
    </citation>
    <scope>NUCLEOTIDE SEQUENCE [LARGE SCALE GENOMIC DNA]</scope>
    <source>
        <strain evidence="6 7">J316</strain>
    </source>
</reference>
<dbReference type="PANTHER" id="PTHR30118:SF15">
    <property type="entry name" value="TRANSCRIPTIONAL REGULATORY PROTEIN"/>
    <property type="match status" value="1"/>
</dbReference>
<keyword evidence="3" id="KW-0238">DNA-binding</keyword>
<evidence type="ECO:0000313" key="7">
    <source>
        <dbReference type="Proteomes" id="UP000480164"/>
    </source>
</evidence>
<evidence type="ECO:0000256" key="2">
    <source>
        <dbReference type="ARBA" id="ARBA00023015"/>
    </source>
</evidence>
<evidence type="ECO:0000256" key="1">
    <source>
        <dbReference type="ARBA" id="ARBA00009437"/>
    </source>
</evidence>
<keyword evidence="7" id="KW-1185">Reference proteome</keyword>
<dbReference type="InterPro" id="IPR005119">
    <property type="entry name" value="LysR_subst-bd"/>
</dbReference>
<dbReference type="InterPro" id="IPR000847">
    <property type="entry name" value="LysR_HTH_N"/>
</dbReference>
<dbReference type="Gene3D" id="3.40.190.10">
    <property type="entry name" value="Periplasmic binding protein-like II"/>
    <property type="match status" value="2"/>
</dbReference>
<evidence type="ECO:0000259" key="5">
    <source>
        <dbReference type="PROSITE" id="PS50931"/>
    </source>
</evidence>
<dbReference type="Pfam" id="PF03466">
    <property type="entry name" value="LysR_substrate"/>
    <property type="match status" value="1"/>
</dbReference>
<comment type="similarity">
    <text evidence="1">Belongs to the LysR transcriptional regulatory family.</text>
</comment>
<dbReference type="Proteomes" id="UP000480164">
    <property type="component" value="Unassembled WGS sequence"/>
</dbReference>
<dbReference type="PROSITE" id="PS50931">
    <property type="entry name" value="HTH_LYSR"/>
    <property type="match status" value="1"/>
</dbReference>
<feature type="domain" description="HTH lysR-type" evidence="5">
    <location>
        <begin position="4"/>
        <end position="61"/>
    </location>
</feature>
<dbReference type="RefSeq" id="WP_154751170.1">
    <property type="nucleotide sequence ID" value="NZ_WLZX01000001.1"/>
</dbReference>
<dbReference type="InterPro" id="IPR050389">
    <property type="entry name" value="LysR-type_TF"/>
</dbReference>
<sequence length="302" mass="32375">MTEPDLNLLIALDVLLTEVSVAAAARRLGLSASAMSRTLSRLRSVTGDPLLVRAGRNMVLTPQAEALRERSQNAVFEARAVLRPAGAELHPASLECTFTLRANDGFVEAFGPALIAAAAASAPRVRLTFAAKAEKSVKPLREGRVDLEIGVAGDMGPEIRLQALFRDRFVGVVRNGHPLSLLPKVGINDYIAYGHVVASRSGRAEGPVDQALAESGLFRQINAVVPAFPAAVAVARASELVALVPASFLLNQPAGILHIFELPVKTGSITVSQMWHPRSEADPAHRWLRQLLLTVCRQQVPF</sequence>
<keyword evidence="2" id="KW-0805">Transcription regulation</keyword>